<dbReference type="PANTHER" id="PTHR12911">
    <property type="entry name" value="SAD1/UNC-84-LIKE PROTEIN-RELATED"/>
    <property type="match status" value="1"/>
</dbReference>
<dbReference type="GO" id="GO:0034993">
    <property type="term" value="C:meiotic nuclear membrane microtubule tethering complex"/>
    <property type="evidence" value="ECO:0007669"/>
    <property type="project" value="TreeGrafter"/>
</dbReference>
<keyword evidence="7" id="KW-1185">Reference proteome</keyword>
<keyword evidence="2" id="KW-0812">Transmembrane</keyword>
<dbReference type="PROSITE" id="PS51469">
    <property type="entry name" value="SUN"/>
    <property type="match status" value="1"/>
</dbReference>
<dbReference type="InterPro" id="IPR012919">
    <property type="entry name" value="SUN_dom"/>
</dbReference>
<evidence type="ECO:0000256" key="1">
    <source>
        <dbReference type="ARBA" id="ARBA00004370"/>
    </source>
</evidence>
<organism evidence="6 7">
    <name type="scientific">Cryptotermes secundus</name>
    <dbReference type="NCBI Taxonomy" id="105785"/>
    <lineage>
        <taxon>Eukaryota</taxon>
        <taxon>Metazoa</taxon>
        <taxon>Ecdysozoa</taxon>
        <taxon>Arthropoda</taxon>
        <taxon>Hexapoda</taxon>
        <taxon>Insecta</taxon>
        <taxon>Pterygota</taxon>
        <taxon>Neoptera</taxon>
        <taxon>Polyneoptera</taxon>
        <taxon>Dictyoptera</taxon>
        <taxon>Blattodea</taxon>
        <taxon>Blattoidea</taxon>
        <taxon>Termitoidae</taxon>
        <taxon>Kalotermitidae</taxon>
        <taxon>Cryptotermitinae</taxon>
        <taxon>Cryptotermes</taxon>
    </lineage>
</organism>
<dbReference type="Gene3D" id="2.60.120.260">
    <property type="entry name" value="Galactose-binding domain-like"/>
    <property type="match status" value="1"/>
</dbReference>
<gene>
    <name evidence="6" type="ORF">B7P43_G16342</name>
</gene>
<dbReference type="Proteomes" id="UP000235965">
    <property type="component" value="Unassembled WGS sequence"/>
</dbReference>
<sequence length="256" mass="28563">MQVISSFGRNTEDRVQADVLRQEVNFLRGELSNGLLGLGELQRDLSHLLQRVDTAIEASREVPSNFDDTSKNVKHPTEFYDTTATGQLDYALESMGGSIVSTRDTKDYRSSWFGTCEHPVQRIIQACVVPGDCWAFEGSGAVVIQITGKVHITAVSMEHASRDVLPAGALWSAPKDFSVWGLYSLNDEGHFFGNFTYDVDGSPLQYFPIQEVSPYPFHLIELRIHSNHGNPTYTCLYRFRVHGRKDNQGAAQTSSN</sequence>
<evidence type="ECO:0000256" key="2">
    <source>
        <dbReference type="ARBA" id="ARBA00022692"/>
    </source>
</evidence>
<dbReference type="InParanoid" id="A0A2J7QR66"/>
<evidence type="ECO:0000256" key="3">
    <source>
        <dbReference type="ARBA" id="ARBA00022989"/>
    </source>
</evidence>
<keyword evidence="3" id="KW-1133">Transmembrane helix</keyword>
<dbReference type="GO" id="GO:0043495">
    <property type="term" value="F:protein-membrane adaptor activity"/>
    <property type="evidence" value="ECO:0007669"/>
    <property type="project" value="TreeGrafter"/>
</dbReference>
<accession>A0A2J7QR66</accession>
<dbReference type="InterPro" id="IPR045119">
    <property type="entry name" value="SUN1-5"/>
</dbReference>
<dbReference type="AlphaFoldDB" id="A0A2J7QR66"/>
<feature type="domain" description="SUN" evidence="5">
    <location>
        <begin position="74"/>
        <end position="246"/>
    </location>
</feature>
<comment type="subcellular location">
    <subcellularLocation>
        <location evidence="1">Membrane</location>
    </subcellularLocation>
</comment>
<evidence type="ECO:0000313" key="7">
    <source>
        <dbReference type="Proteomes" id="UP000235965"/>
    </source>
</evidence>
<name>A0A2J7QR66_9NEOP</name>
<reference evidence="6 7" key="1">
    <citation type="submission" date="2017-12" db="EMBL/GenBank/DDBJ databases">
        <title>Hemimetabolous genomes reveal molecular basis of termite eusociality.</title>
        <authorList>
            <person name="Harrison M.C."/>
            <person name="Jongepier E."/>
            <person name="Robertson H.M."/>
            <person name="Arning N."/>
            <person name="Bitard-Feildel T."/>
            <person name="Chao H."/>
            <person name="Childers C.P."/>
            <person name="Dinh H."/>
            <person name="Doddapaneni H."/>
            <person name="Dugan S."/>
            <person name="Gowin J."/>
            <person name="Greiner C."/>
            <person name="Han Y."/>
            <person name="Hu H."/>
            <person name="Hughes D.S.T."/>
            <person name="Huylmans A.-K."/>
            <person name="Kemena C."/>
            <person name="Kremer L.P.M."/>
            <person name="Lee S.L."/>
            <person name="Lopez-Ezquerra A."/>
            <person name="Mallet L."/>
            <person name="Monroy-Kuhn J.M."/>
            <person name="Moser A."/>
            <person name="Murali S.C."/>
            <person name="Muzny D.M."/>
            <person name="Otani S."/>
            <person name="Piulachs M.-D."/>
            <person name="Poelchau M."/>
            <person name="Qu J."/>
            <person name="Schaub F."/>
            <person name="Wada-Katsumata A."/>
            <person name="Worley K.C."/>
            <person name="Xie Q."/>
            <person name="Ylla G."/>
            <person name="Poulsen M."/>
            <person name="Gibbs R.A."/>
            <person name="Schal C."/>
            <person name="Richards S."/>
            <person name="Belles X."/>
            <person name="Korb J."/>
            <person name="Bornberg-Bauer E."/>
        </authorList>
    </citation>
    <scope>NUCLEOTIDE SEQUENCE [LARGE SCALE GENOMIC DNA]</scope>
    <source>
        <tissue evidence="6">Whole body</tissue>
    </source>
</reference>
<evidence type="ECO:0000256" key="4">
    <source>
        <dbReference type="ARBA" id="ARBA00023136"/>
    </source>
</evidence>
<keyword evidence="4" id="KW-0472">Membrane</keyword>
<evidence type="ECO:0000313" key="6">
    <source>
        <dbReference type="EMBL" id="PNF31081.1"/>
    </source>
</evidence>
<dbReference type="EMBL" id="NEVH01011931">
    <property type="protein sequence ID" value="PNF31081.1"/>
    <property type="molecule type" value="Genomic_DNA"/>
</dbReference>
<comment type="caution">
    <text evidence="6">The sequence shown here is derived from an EMBL/GenBank/DDBJ whole genome shotgun (WGS) entry which is preliminary data.</text>
</comment>
<proteinExistence type="predicted"/>
<protein>
    <recommendedName>
        <fullName evidence="5">SUN domain-containing protein</fullName>
    </recommendedName>
</protein>
<dbReference type="PANTHER" id="PTHR12911:SF8">
    <property type="entry name" value="KLAROID PROTEIN-RELATED"/>
    <property type="match status" value="1"/>
</dbReference>
<dbReference type="OrthoDB" id="342281at2759"/>
<dbReference type="STRING" id="105785.A0A2J7QR66"/>
<dbReference type="Pfam" id="PF07738">
    <property type="entry name" value="Sad1_UNC"/>
    <property type="match status" value="1"/>
</dbReference>
<evidence type="ECO:0000259" key="5">
    <source>
        <dbReference type="PROSITE" id="PS51469"/>
    </source>
</evidence>